<reference evidence="1" key="1">
    <citation type="submission" date="2022-06" db="EMBL/GenBank/DDBJ databases">
        <title>Vallitalea longa sp. nov., an anaerobic bacterium isolated from marine sediment.</title>
        <authorList>
            <person name="Hirano S."/>
            <person name="Terahara T."/>
            <person name="Mori K."/>
            <person name="Hamada M."/>
            <person name="Matsumoto R."/>
            <person name="Kobayashi T."/>
        </authorList>
    </citation>
    <scope>NUCLEOTIDE SEQUENCE</scope>
    <source>
        <strain evidence="1">SH18-1</strain>
    </source>
</reference>
<organism evidence="1 2">
    <name type="scientific">Vallitalea longa</name>
    <dbReference type="NCBI Taxonomy" id="2936439"/>
    <lineage>
        <taxon>Bacteria</taxon>
        <taxon>Bacillati</taxon>
        <taxon>Bacillota</taxon>
        <taxon>Clostridia</taxon>
        <taxon>Lachnospirales</taxon>
        <taxon>Vallitaleaceae</taxon>
        <taxon>Vallitalea</taxon>
    </lineage>
</organism>
<dbReference type="AlphaFoldDB" id="A0A9W5YE18"/>
<comment type="caution">
    <text evidence="1">The sequence shown here is derived from an EMBL/GenBank/DDBJ whole genome shotgun (WGS) entry which is preliminary data.</text>
</comment>
<gene>
    <name evidence="1" type="ORF">SH1V18_34460</name>
</gene>
<evidence type="ECO:0000313" key="2">
    <source>
        <dbReference type="Proteomes" id="UP001144256"/>
    </source>
</evidence>
<dbReference type="EMBL" id="BRLB01000013">
    <property type="protein sequence ID" value="GKX30966.1"/>
    <property type="molecule type" value="Genomic_DNA"/>
</dbReference>
<proteinExistence type="predicted"/>
<dbReference type="InterPro" id="IPR029063">
    <property type="entry name" value="SAM-dependent_MTases_sf"/>
</dbReference>
<evidence type="ECO:0000313" key="1">
    <source>
        <dbReference type="EMBL" id="GKX30966.1"/>
    </source>
</evidence>
<dbReference type="RefSeq" id="WP_281817561.1">
    <property type="nucleotide sequence ID" value="NZ_BRLB01000013.1"/>
</dbReference>
<keyword evidence="2" id="KW-1185">Reference proteome</keyword>
<protein>
    <submittedName>
        <fullName evidence="1">Uncharacterized protein</fullName>
    </submittedName>
</protein>
<dbReference type="SUPFAM" id="SSF53335">
    <property type="entry name" value="S-adenosyl-L-methionine-dependent methyltransferases"/>
    <property type="match status" value="1"/>
</dbReference>
<accession>A0A9W5YE18</accession>
<sequence length="451" mass="52298">MFVDKLDQCLVMEENDLKSTLTEFSQNRIIPLYIEKGILNYIFQKNGISFMSNGRLDDLLIHLPDEVTDKIIHDVKAMFFSGGKINYKNFYESYLFYYFEANIFKVWKPLLDIQLSNLLKNELIILDIGTGPGSIPVGIIEYYKLLSSRYPDIDFSIVIDIIEAEEDFIKIAEHMVSEVIDPSITNLDIVLRKRVNQVLDYEFDYTILDTYDLITMSNFLTVNERENVAKGSEILKKLSDHLKEDGAIVVIEPGDTENGKLMKDIRNTISDGTNINVFAPCTGVWDQKKTYNCNCYSPTRAYWEIPRLHRFLYNKGLSKAGREQLPFQYIVYRLDGFTKYNIIKNRQHYIQLKDLHKYINMKVNVKANIRSVIERKFSNQWAVLLCDGSCTFEKRNSEIKTVIKDDFLGEIGLTLPIIAGERITLKNVLVKSTNYGFELEVTKESIINIEY</sequence>
<name>A0A9W5YE18_9FIRM</name>
<dbReference type="Proteomes" id="UP001144256">
    <property type="component" value="Unassembled WGS sequence"/>
</dbReference>
<dbReference type="Gene3D" id="3.40.50.150">
    <property type="entry name" value="Vaccinia Virus protein VP39"/>
    <property type="match status" value="1"/>
</dbReference>